<reference evidence="2 3" key="1">
    <citation type="submission" date="2018-02" db="EMBL/GenBank/DDBJ databases">
        <title>Draft genome sequences of Elsinoe sp., causing black scab on jojoba.</title>
        <authorList>
            <person name="Stodart B."/>
            <person name="Jeffress S."/>
            <person name="Ash G."/>
            <person name="Arun Chinnappa K."/>
        </authorList>
    </citation>
    <scope>NUCLEOTIDE SEQUENCE [LARGE SCALE GENOMIC DNA]</scope>
    <source>
        <strain evidence="2 3">Hillstone_2</strain>
    </source>
</reference>
<dbReference type="Proteomes" id="UP000308133">
    <property type="component" value="Unassembled WGS sequence"/>
</dbReference>
<evidence type="ECO:0000256" key="1">
    <source>
        <dbReference type="SAM" id="MobiDB-lite"/>
    </source>
</evidence>
<accession>A0A4U7BCR2</accession>
<evidence type="ECO:0000313" key="2">
    <source>
        <dbReference type="EMBL" id="TKX26726.1"/>
    </source>
</evidence>
<organism evidence="2 3">
    <name type="scientific">Elsinoe australis</name>
    <dbReference type="NCBI Taxonomy" id="40998"/>
    <lineage>
        <taxon>Eukaryota</taxon>
        <taxon>Fungi</taxon>
        <taxon>Dikarya</taxon>
        <taxon>Ascomycota</taxon>
        <taxon>Pezizomycotina</taxon>
        <taxon>Dothideomycetes</taxon>
        <taxon>Dothideomycetidae</taxon>
        <taxon>Myriangiales</taxon>
        <taxon>Elsinoaceae</taxon>
        <taxon>Elsinoe</taxon>
    </lineage>
</organism>
<evidence type="ECO:0000313" key="3">
    <source>
        <dbReference type="Proteomes" id="UP000308133"/>
    </source>
</evidence>
<comment type="caution">
    <text evidence="2">The sequence shown here is derived from an EMBL/GenBank/DDBJ whole genome shotgun (WGS) entry which is preliminary data.</text>
</comment>
<gene>
    <name evidence="2" type="ORF">C1H76_0880</name>
</gene>
<protein>
    <submittedName>
        <fullName evidence="2">Uncharacterized protein</fullName>
    </submittedName>
</protein>
<feature type="compositionally biased region" description="Polar residues" evidence="1">
    <location>
        <begin position="1"/>
        <end position="27"/>
    </location>
</feature>
<dbReference type="EMBL" id="PTQR01000011">
    <property type="protein sequence ID" value="TKX26726.1"/>
    <property type="molecule type" value="Genomic_DNA"/>
</dbReference>
<name>A0A4U7BCR2_9PEZI</name>
<dbReference type="AlphaFoldDB" id="A0A4U7BCR2"/>
<sequence>MGENPVTEQAAVTNPRTGQHVDSQRSVLSLGMEDLPAIPTASSDPPSDLVTWPNLTAKSTDGGPGLYGEASTEASAGHERMIRADPPWVDTEGKYFPAKRPRSNTEKLTRQIGRSRNLTTVGLDLRDKDGRQGNQRSSGSINFLNVLGRPA</sequence>
<proteinExistence type="predicted"/>
<feature type="compositionally biased region" description="Polar residues" evidence="1">
    <location>
        <begin position="132"/>
        <end position="143"/>
    </location>
</feature>
<feature type="region of interest" description="Disordered" evidence="1">
    <location>
        <begin position="1"/>
        <end position="151"/>
    </location>
</feature>